<dbReference type="EMBL" id="JACRSY010000003">
    <property type="protein sequence ID" value="MBC8578368.1"/>
    <property type="molecule type" value="Genomic_DNA"/>
</dbReference>
<organism evidence="2 3">
    <name type="scientific">Zhenhengia yiwuensis</name>
    <dbReference type="NCBI Taxonomy" id="2763666"/>
    <lineage>
        <taxon>Bacteria</taxon>
        <taxon>Bacillati</taxon>
        <taxon>Bacillota</taxon>
        <taxon>Clostridia</taxon>
        <taxon>Lachnospirales</taxon>
        <taxon>Lachnospiraceae</taxon>
        <taxon>Zhenhengia</taxon>
    </lineage>
</organism>
<reference evidence="2" key="1">
    <citation type="submission" date="2020-08" db="EMBL/GenBank/DDBJ databases">
        <title>Genome public.</title>
        <authorList>
            <person name="Liu C."/>
            <person name="Sun Q."/>
        </authorList>
    </citation>
    <scope>NUCLEOTIDE SEQUENCE</scope>
    <source>
        <strain evidence="2">NSJ-12</strain>
    </source>
</reference>
<evidence type="ECO:0000313" key="3">
    <source>
        <dbReference type="Proteomes" id="UP000655830"/>
    </source>
</evidence>
<protein>
    <submittedName>
        <fullName evidence="2">HEPN domain-containing protein</fullName>
    </submittedName>
</protein>
<dbReference type="Gene3D" id="1.20.120.330">
    <property type="entry name" value="Nucleotidyltransferases domain 2"/>
    <property type="match status" value="1"/>
</dbReference>
<dbReference type="SUPFAM" id="SSF81593">
    <property type="entry name" value="Nucleotidyltransferase substrate binding subunit/domain"/>
    <property type="match status" value="1"/>
</dbReference>
<proteinExistence type="predicted"/>
<dbReference type="InterPro" id="IPR007842">
    <property type="entry name" value="HEPN_dom"/>
</dbReference>
<accession>A0A926EDK3</accession>
<gene>
    <name evidence="2" type="ORF">H8718_02270</name>
</gene>
<dbReference type="RefSeq" id="WP_177670992.1">
    <property type="nucleotide sequence ID" value="NZ_JACRSY010000003.1"/>
</dbReference>
<name>A0A926EDK3_9FIRM</name>
<dbReference type="AlphaFoldDB" id="A0A926EDK3"/>
<evidence type="ECO:0000313" key="2">
    <source>
        <dbReference type="EMBL" id="MBC8578368.1"/>
    </source>
</evidence>
<keyword evidence="3" id="KW-1185">Reference proteome</keyword>
<dbReference type="Pfam" id="PF05168">
    <property type="entry name" value="HEPN"/>
    <property type="match status" value="1"/>
</dbReference>
<sequence length="131" mass="15632">MNRSMIDFAGTDYALVQHIKDIEGMEDPTIINCQQCAEKYLKHLIREYLNEIIRSHSLSAMISQLEEKFPELIEYKRIARFLTDSYYDRRYESEDYVMLEPDEYEDYLAQSLEFIEYLRKLCGVTSCKEEG</sequence>
<evidence type="ECO:0000259" key="1">
    <source>
        <dbReference type="SMART" id="SM00748"/>
    </source>
</evidence>
<dbReference type="SMART" id="SM00748">
    <property type="entry name" value="HEPN"/>
    <property type="match status" value="1"/>
</dbReference>
<feature type="domain" description="HEPN" evidence="1">
    <location>
        <begin position="1"/>
        <end position="112"/>
    </location>
</feature>
<dbReference type="Proteomes" id="UP000655830">
    <property type="component" value="Unassembled WGS sequence"/>
</dbReference>
<comment type="caution">
    <text evidence="2">The sequence shown here is derived from an EMBL/GenBank/DDBJ whole genome shotgun (WGS) entry which is preliminary data.</text>
</comment>